<organism evidence="1 8">
    <name type="scientific">Phytophthora fragariae</name>
    <dbReference type="NCBI Taxonomy" id="53985"/>
    <lineage>
        <taxon>Eukaryota</taxon>
        <taxon>Sar</taxon>
        <taxon>Stramenopiles</taxon>
        <taxon>Oomycota</taxon>
        <taxon>Peronosporomycetes</taxon>
        <taxon>Peronosporales</taxon>
        <taxon>Peronosporaceae</taxon>
        <taxon>Phytophthora</taxon>
    </lineage>
</organism>
<evidence type="ECO:0000313" key="11">
    <source>
        <dbReference type="Proteomes" id="UP000440732"/>
    </source>
</evidence>
<name>A0A6A3FJU0_9STRA</name>
<comment type="caution">
    <text evidence="1">The sequence shown here is derived from an EMBL/GenBank/DDBJ whole genome shotgun (WGS) entry which is preliminary data.</text>
</comment>
<gene>
    <name evidence="7" type="ORF">PF001_g2225</name>
    <name evidence="6" type="ORF">PF002_g4446</name>
    <name evidence="5" type="ORF">PF004_g2784</name>
    <name evidence="4" type="ORF">PF006_g1873</name>
    <name evidence="3" type="ORF">PF007_g2390</name>
    <name evidence="1" type="ORF">PF009_g4305</name>
    <name evidence="2" type="ORF">PF010_g2028</name>
</gene>
<protein>
    <submittedName>
        <fullName evidence="1">Uncharacterized protein</fullName>
    </submittedName>
</protein>
<proteinExistence type="predicted"/>
<dbReference type="EMBL" id="QXGD01000138">
    <property type="protein sequence ID" value="KAE9251094.1"/>
    <property type="molecule type" value="Genomic_DNA"/>
</dbReference>
<dbReference type="EMBL" id="QXFZ01000064">
    <property type="protein sequence ID" value="KAE9135915.1"/>
    <property type="molecule type" value="Genomic_DNA"/>
</dbReference>
<evidence type="ECO:0000313" key="3">
    <source>
        <dbReference type="EMBL" id="KAE9135915.1"/>
    </source>
</evidence>
<evidence type="ECO:0000313" key="12">
    <source>
        <dbReference type="Proteomes" id="UP000441208"/>
    </source>
</evidence>
<evidence type="ECO:0000313" key="8">
    <source>
        <dbReference type="Proteomes" id="UP000429523"/>
    </source>
</evidence>
<evidence type="ECO:0000313" key="1">
    <source>
        <dbReference type="EMBL" id="KAE8946049.1"/>
    </source>
</evidence>
<dbReference type="Proteomes" id="UP000440367">
    <property type="component" value="Unassembled WGS sequence"/>
</dbReference>
<dbReference type="Proteomes" id="UP000437068">
    <property type="component" value="Unassembled WGS sequence"/>
</dbReference>
<dbReference type="Proteomes" id="UP000440732">
    <property type="component" value="Unassembled WGS sequence"/>
</dbReference>
<dbReference type="EMBL" id="QXGF01000133">
    <property type="protein sequence ID" value="KAE8946049.1"/>
    <property type="molecule type" value="Genomic_DNA"/>
</dbReference>
<dbReference type="EMBL" id="QXGC01000082">
    <property type="protein sequence ID" value="KAE9250782.1"/>
    <property type="molecule type" value="Genomic_DNA"/>
</dbReference>
<dbReference type="EMBL" id="QXGE01000060">
    <property type="protein sequence ID" value="KAE9326864.1"/>
    <property type="molecule type" value="Genomic_DNA"/>
</dbReference>
<reference evidence="8 9" key="1">
    <citation type="submission" date="2018-08" db="EMBL/GenBank/DDBJ databases">
        <title>Genomic investigation of the strawberry pathogen Phytophthora fragariae indicates pathogenicity is determined by transcriptional variation in three key races.</title>
        <authorList>
            <person name="Adams T.M."/>
            <person name="Armitage A.D."/>
            <person name="Sobczyk M.K."/>
            <person name="Bates H.J."/>
            <person name="Dunwell J.M."/>
            <person name="Nellist C.F."/>
            <person name="Harrison R.J."/>
        </authorList>
    </citation>
    <scope>NUCLEOTIDE SEQUENCE [LARGE SCALE GENOMIC DNA]</scope>
    <source>
        <strain evidence="7 9">A4</strain>
        <strain evidence="6 10">BC-1</strain>
        <strain evidence="5 13">BC-23</strain>
        <strain evidence="4 11">NOV-5</strain>
        <strain evidence="3 12">NOV-71</strain>
        <strain evidence="1 8">NOV-9</strain>
        <strain evidence="2 14">ONT-3</strain>
    </source>
</reference>
<dbReference type="AlphaFoldDB" id="A0A6A3FJU0"/>
<evidence type="ECO:0000313" key="5">
    <source>
        <dbReference type="EMBL" id="KAE9250782.1"/>
    </source>
</evidence>
<dbReference type="Proteomes" id="UP000429523">
    <property type="component" value="Unassembled WGS sequence"/>
</dbReference>
<evidence type="ECO:0000313" key="10">
    <source>
        <dbReference type="Proteomes" id="UP000440367"/>
    </source>
</evidence>
<evidence type="ECO:0000313" key="7">
    <source>
        <dbReference type="EMBL" id="KAE9326864.1"/>
    </source>
</evidence>
<sequence length="140" mass="15683">MVGVSAKQLRYEGLRPGDSVEYYSFAFVAGDPRDHRLTTVISGDATNLKYPIQVATEEPIPTEMMVKRITDRHGNDVNGAKWHKLRTFTFFNGIIAVLTEREQKVLGCVQLFMTSSSIVSPSVSRLTQETRPNELLLPTP</sequence>
<accession>A0A6A3FJU0</accession>
<dbReference type="EMBL" id="QXFX01000053">
    <property type="protein sequence ID" value="KAE9135590.1"/>
    <property type="molecule type" value="Genomic_DNA"/>
</dbReference>
<dbReference type="Proteomes" id="UP000488956">
    <property type="component" value="Unassembled WGS sequence"/>
</dbReference>
<dbReference type="Proteomes" id="UP000441208">
    <property type="component" value="Unassembled WGS sequence"/>
</dbReference>
<evidence type="ECO:0000313" key="14">
    <source>
        <dbReference type="Proteomes" id="UP000488956"/>
    </source>
</evidence>
<dbReference type="Proteomes" id="UP000476176">
    <property type="component" value="Unassembled WGS sequence"/>
</dbReference>
<evidence type="ECO:0000313" key="2">
    <source>
        <dbReference type="EMBL" id="KAE9135590.1"/>
    </source>
</evidence>
<evidence type="ECO:0000313" key="9">
    <source>
        <dbReference type="Proteomes" id="UP000437068"/>
    </source>
</evidence>
<evidence type="ECO:0000313" key="4">
    <source>
        <dbReference type="EMBL" id="KAE9154061.1"/>
    </source>
</evidence>
<evidence type="ECO:0000313" key="6">
    <source>
        <dbReference type="EMBL" id="KAE9251094.1"/>
    </source>
</evidence>
<dbReference type="EMBL" id="QXGA01000049">
    <property type="protein sequence ID" value="KAE9154061.1"/>
    <property type="molecule type" value="Genomic_DNA"/>
</dbReference>
<evidence type="ECO:0000313" key="13">
    <source>
        <dbReference type="Proteomes" id="UP000476176"/>
    </source>
</evidence>